<dbReference type="Proteomes" id="UP000887569">
    <property type="component" value="Unplaced"/>
</dbReference>
<evidence type="ECO:0000313" key="1">
    <source>
        <dbReference type="Proteomes" id="UP000887569"/>
    </source>
</evidence>
<dbReference type="WBParaSite" id="PgR014X_g008_t11">
    <property type="protein sequence ID" value="PgR014X_g008_t11"/>
    <property type="gene ID" value="PgR014X_g008"/>
</dbReference>
<organism evidence="1 2">
    <name type="scientific">Parascaris univalens</name>
    <name type="common">Nematode worm</name>
    <dbReference type="NCBI Taxonomy" id="6257"/>
    <lineage>
        <taxon>Eukaryota</taxon>
        <taxon>Metazoa</taxon>
        <taxon>Ecdysozoa</taxon>
        <taxon>Nematoda</taxon>
        <taxon>Chromadorea</taxon>
        <taxon>Rhabditida</taxon>
        <taxon>Spirurina</taxon>
        <taxon>Ascaridomorpha</taxon>
        <taxon>Ascaridoidea</taxon>
        <taxon>Ascarididae</taxon>
        <taxon>Parascaris</taxon>
    </lineage>
</organism>
<reference evidence="2" key="1">
    <citation type="submission" date="2022-11" db="UniProtKB">
        <authorList>
            <consortium name="WormBaseParasite"/>
        </authorList>
    </citation>
    <scope>IDENTIFICATION</scope>
</reference>
<sequence length="53" mass="5909">ITSFFLVGTVKLVEVASIPQTHRCGVSISFRDRFGAYALFRSEAEQESTLELT</sequence>
<keyword evidence="1" id="KW-1185">Reference proteome</keyword>
<evidence type="ECO:0000313" key="2">
    <source>
        <dbReference type="WBParaSite" id="PgR014X_g008_t11"/>
    </source>
</evidence>
<accession>A0A915AUQ5</accession>
<name>A0A915AUQ5_PARUN</name>
<dbReference type="AlphaFoldDB" id="A0A915AUQ5"/>
<protein>
    <submittedName>
        <fullName evidence="2">Rap-GAP domain-containing protein</fullName>
    </submittedName>
</protein>
<proteinExistence type="predicted"/>